<dbReference type="GO" id="GO:0006516">
    <property type="term" value="P:glycoprotein catabolic process"/>
    <property type="evidence" value="ECO:0007669"/>
    <property type="project" value="TreeGrafter"/>
</dbReference>
<dbReference type="Pfam" id="PF17786">
    <property type="entry name" value="Mannosidase_ig"/>
    <property type="match status" value="1"/>
</dbReference>
<comment type="caution">
    <text evidence="6">The sequence shown here is derived from an EMBL/GenBank/DDBJ whole genome shotgun (WGS) entry which is preliminary data.</text>
</comment>
<keyword evidence="4" id="KW-0326">Glycosidase</keyword>
<organism evidence="6 7">
    <name type="scientific">Cercophora newfieldiana</name>
    <dbReference type="NCBI Taxonomy" id="92897"/>
    <lineage>
        <taxon>Eukaryota</taxon>
        <taxon>Fungi</taxon>
        <taxon>Dikarya</taxon>
        <taxon>Ascomycota</taxon>
        <taxon>Pezizomycotina</taxon>
        <taxon>Sordariomycetes</taxon>
        <taxon>Sordariomycetidae</taxon>
        <taxon>Sordariales</taxon>
        <taxon>Lasiosphaeriaceae</taxon>
        <taxon>Cercophora</taxon>
    </lineage>
</organism>
<evidence type="ECO:0000256" key="4">
    <source>
        <dbReference type="ARBA" id="ARBA00023295"/>
    </source>
</evidence>
<keyword evidence="7" id="KW-1185">Reference proteome</keyword>
<dbReference type="PANTHER" id="PTHR43730:SF1">
    <property type="entry name" value="BETA-MANNOSIDASE"/>
    <property type="match status" value="1"/>
</dbReference>
<name>A0AA40CPJ3_9PEZI</name>
<dbReference type="SUPFAM" id="SSF51445">
    <property type="entry name" value="(Trans)glycosidases"/>
    <property type="match status" value="1"/>
</dbReference>
<proteinExistence type="predicted"/>
<dbReference type="AlphaFoldDB" id="A0AA40CPJ3"/>
<dbReference type="InterPro" id="IPR041447">
    <property type="entry name" value="Mannosidase_ig"/>
</dbReference>
<accession>A0AA40CPJ3</accession>
<evidence type="ECO:0000256" key="2">
    <source>
        <dbReference type="ARBA" id="ARBA00012754"/>
    </source>
</evidence>
<reference evidence="6" key="1">
    <citation type="submission" date="2023-06" db="EMBL/GenBank/DDBJ databases">
        <title>Genome-scale phylogeny and comparative genomics of the fungal order Sordariales.</title>
        <authorList>
            <consortium name="Lawrence Berkeley National Laboratory"/>
            <person name="Hensen N."/>
            <person name="Bonometti L."/>
            <person name="Westerberg I."/>
            <person name="Brannstrom I.O."/>
            <person name="Guillou S."/>
            <person name="Cros-Aarteil S."/>
            <person name="Calhoun S."/>
            <person name="Haridas S."/>
            <person name="Kuo A."/>
            <person name="Mondo S."/>
            <person name="Pangilinan J."/>
            <person name="Riley R."/>
            <person name="Labutti K."/>
            <person name="Andreopoulos B."/>
            <person name="Lipzen A."/>
            <person name="Chen C."/>
            <person name="Yanf M."/>
            <person name="Daum C."/>
            <person name="Ng V."/>
            <person name="Clum A."/>
            <person name="Steindorff A."/>
            <person name="Ohm R."/>
            <person name="Martin F."/>
            <person name="Silar P."/>
            <person name="Natvig D."/>
            <person name="Lalanne C."/>
            <person name="Gautier V."/>
            <person name="Ament-Velasquez S.L."/>
            <person name="Kruys A."/>
            <person name="Hutchinson M.I."/>
            <person name="Powell A.J."/>
            <person name="Barry K."/>
            <person name="Miller A.N."/>
            <person name="Grigoriev I.V."/>
            <person name="Debuchy R."/>
            <person name="Gladieux P."/>
            <person name="Thoren M.H."/>
            <person name="Johannesson H."/>
        </authorList>
    </citation>
    <scope>NUCLEOTIDE SEQUENCE</scope>
    <source>
        <strain evidence="6">SMH2532-1</strain>
    </source>
</reference>
<dbReference type="EC" id="3.2.1.25" evidence="2"/>
<keyword evidence="3 6" id="KW-0378">Hydrolase</keyword>
<evidence type="ECO:0000256" key="1">
    <source>
        <dbReference type="ARBA" id="ARBA00000829"/>
    </source>
</evidence>
<protein>
    <recommendedName>
        <fullName evidence="2">beta-mannosidase</fullName>
        <ecNumber evidence="2">3.2.1.25</ecNumber>
    </recommendedName>
</protein>
<sequence length="511" mass="57974">MIRVWGGGIYETPDFYKACDELGILVWQDFMFACASYPTYPSFLASIEAEARHNLRQIRQHPSVVLWCGNNEDYQLIERYNLTYDPSDEDPSSWLKTNFPARYIYEHLLPSIVTAETSTPYHPSSPFGNGASTTLKVDPTIGDIHQWSLWHGDMDPYQSLPSMSGRFVSEFGMQALPHLSTVRQFITSPSDLHPSSAPLEFHNKAIGHSRRLLSYMTENFRVPSSLAGFIHVSQVMQADAITWAYKSWRREWGTPSKEGSRGLRTDGRKCGGVLVWQLNDTYPCTSWSVVDYYLVKKPAWYAIRRAMAPLTVGITRDVRYDSWLLRPADSLWKRDTGHVDPRKGRVEIKFDVWVCSAERKEVDGKVTVRFVSVETGKEVRERMEWEVVVGPNAVTEVCAGMSSAHDTTMEYVVMHASLWVGGVQVSYDVSWPEPIKYLDFENRGVNVVDVGDDVVEVSAEKPVKGFVFAERQGMKVSDNGFDIIPGEAPKRIRIEGNEGEIPEWTYIGRGL</sequence>
<dbReference type="PANTHER" id="PTHR43730">
    <property type="entry name" value="BETA-MANNOSIDASE"/>
    <property type="match status" value="1"/>
</dbReference>
<gene>
    <name evidence="6" type="ORF">B0T16DRAFT_417922</name>
</gene>
<dbReference type="InterPro" id="IPR036156">
    <property type="entry name" value="Beta-gal/glucu_dom_sf"/>
</dbReference>
<dbReference type="GO" id="GO:0004567">
    <property type="term" value="F:beta-mannosidase activity"/>
    <property type="evidence" value="ECO:0007669"/>
    <property type="project" value="UniProtKB-EC"/>
</dbReference>
<evidence type="ECO:0000313" key="7">
    <source>
        <dbReference type="Proteomes" id="UP001174936"/>
    </source>
</evidence>
<dbReference type="EMBL" id="JAULSV010000005">
    <property type="protein sequence ID" value="KAK0644569.1"/>
    <property type="molecule type" value="Genomic_DNA"/>
</dbReference>
<feature type="domain" description="Mannosidase Ig/CBM-like" evidence="5">
    <location>
        <begin position="349"/>
        <end position="437"/>
    </location>
</feature>
<dbReference type="InterPro" id="IPR017853">
    <property type="entry name" value="GH"/>
</dbReference>
<dbReference type="Proteomes" id="UP001174936">
    <property type="component" value="Unassembled WGS sequence"/>
</dbReference>
<dbReference type="SUPFAM" id="SSF49303">
    <property type="entry name" value="beta-Galactosidase/glucuronidase domain"/>
    <property type="match status" value="1"/>
</dbReference>
<evidence type="ECO:0000259" key="5">
    <source>
        <dbReference type="Pfam" id="PF17786"/>
    </source>
</evidence>
<evidence type="ECO:0000256" key="3">
    <source>
        <dbReference type="ARBA" id="ARBA00022801"/>
    </source>
</evidence>
<dbReference type="InterPro" id="IPR050887">
    <property type="entry name" value="Beta-mannosidase_GH2"/>
</dbReference>
<dbReference type="FunFam" id="3.20.20.80:FF:000050">
    <property type="entry name" value="Beta-mannosidase B"/>
    <property type="match status" value="1"/>
</dbReference>
<dbReference type="Gene3D" id="3.20.20.80">
    <property type="entry name" value="Glycosidases"/>
    <property type="match status" value="1"/>
</dbReference>
<evidence type="ECO:0000313" key="6">
    <source>
        <dbReference type="EMBL" id="KAK0644569.1"/>
    </source>
</evidence>
<comment type="catalytic activity">
    <reaction evidence="1">
        <text>Hydrolysis of terminal, non-reducing beta-D-mannose residues in beta-D-mannosides.</text>
        <dbReference type="EC" id="3.2.1.25"/>
    </reaction>
</comment>